<comment type="caution">
    <text evidence="9">The sequence shown here is derived from an EMBL/GenBank/DDBJ whole genome shotgun (WGS) entry which is preliminary data.</text>
</comment>
<dbReference type="Gene3D" id="3.20.20.150">
    <property type="entry name" value="Divalent-metal-dependent TIM barrel enzymes"/>
    <property type="match status" value="1"/>
</dbReference>
<dbReference type="GO" id="GO:0042732">
    <property type="term" value="P:D-xylose metabolic process"/>
    <property type="evidence" value="ECO:0007669"/>
    <property type="project" value="UniProtKB-KW"/>
</dbReference>
<dbReference type="GO" id="GO:0009045">
    <property type="term" value="F:xylose isomerase activity"/>
    <property type="evidence" value="ECO:0007669"/>
    <property type="project" value="UniProtKB-EC"/>
</dbReference>
<dbReference type="EMBL" id="ACHB01000069">
    <property type="protein sequence ID" value="EEI91474.1"/>
    <property type="molecule type" value="Genomic_DNA"/>
</dbReference>
<evidence type="ECO:0000256" key="6">
    <source>
        <dbReference type="ARBA" id="ARBA00023235"/>
    </source>
</evidence>
<dbReference type="HOGENOM" id="CLU_089305_1_0_10"/>
<evidence type="ECO:0000256" key="2">
    <source>
        <dbReference type="ARBA" id="ARBA00011881"/>
    </source>
</evidence>
<evidence type="ECO:0000313" key="9">
    <source>
        <dbReference type="EMBL" id="EEI91474.1"/>
    </source>
</evidence>
<keyword evidence="5" id="KW-0479">Metal-binding</keyword>
<comment type="subunit">
    <text evidence="2">Homotetramer.</text>
</comment>
<keyword evidence="6 9" id="KW-0413">Isomerase</keyword>
<evidence type="ECO:0000256" key="8">
    <source>
        <dbReference type="ARBA" id="ARBA00033659"/>
    </source>
</evidence>
<dbReference type="Proteomes" id="UP000006241">
    <property type="component" value="Unassembled WGS sequence"/>
</dbReference>
<gene>
    <name evidence="9" type="ORF">HMPREF0765_2784</name>
</gene>
<comment type="catalytic activity">
    <reaction evidence="8">
        <text>alpha-D-xylose = alpha-D-xylulofuranose</text>
        <dbReference type="Rhea" id="RHEA:22816"/>
        <dbReference type="ChEBI" id="CHEBI:28518"/>
        <dbReference type="ChEBI" id="CHEBI:188998"/>
        <dbReference type="EC" id="5.3.1.5"/>
    </reaction>
</comment>
<dbReference type="AlphaFoldDB" id="C2FZM8"/>
<protein>
    <recommendedName>
        <fullName evidence="3">xylose isomerase</fullName>
        <ecNumber evidence="3">5.3.1.5</ecNumber>
    </recommendedName>
</protein>
<dbReference type="EC" id="5.3.1.5" evidence="3"/>
<dbReference type="InterPro" id="IPR036237">
    <property type="entry name" value="Xyl_isomerase-like_sf"/>
</dbReference>
<keyword evidence="4" id="KW-0859">Xylose metabolism</keyword>
<evidence type="ECO:0000256" key="1">
    <source>
        <dbReference type="ARBA" id="ARBA00005765"/>
    </source>
</evidence>
<dbReference type="InterPro" id="IPR001998">
    <property type="entry name" value="Xylose_isomerase"/>
</dbReference>
<accession>C2FZM8</accession>
<reference evidence="9 10" key="1">
    <citation type="submission" date="2009-01" db="EMBL/GenBank/DDBJ databases">
        <authorList>
            <person name="Qin X."/>
            <person name="Bachman B."/>
            <person name="Battles P."/>
            <person name="Bell A."/>
            <person name="Bess C."/>
            <person name="Bickham C."/>
            <person name="Chaboub L."/>
            <person name="Chen D."/>
            <person name="Coyle M."/>
            <person name="Deiros D.R."/>
            <person name="Dinh H."/>
            <person name="Forbes L."/>
            <person name="Fowler G."/>
            <person name="Francisco L."/>
            <person name="Fu Q."/>
            <person name="Gubbala S."/>
            <person name="Hale W."/>
            <person name="Han Y."/>
            <person name="Hemphill L."/>
            <person name="Highlander S.K."/>
            <person name="Hirani K."/>
            <person name="Hogues M."/>
            <person name="Jackson L."/>
            <person name="Jakkamsetti A."/>
            <person name="Javaid M."/>
            <person name="Jiang H."/>
            <person name="Korchina V."/>
            <person name="Kovar C."/>
            <person name="Lara F."/>
            <person name="Lee S."/>
            <person name="Mata R."/>
            <person name="Mathew T."/>
            <person name="Moen C."/>
            <person name="Morales K."/>
            <person name="Munidasa M."/>
            <person name="Nazareth L."/>
            <person name="Ngo R."/>
            <person name="Nguyen L."/>
            <person name="Okwuonu G."/>
            <person name="Ongeri F."/>
            <person name="Patil S."/>
            <person name="Petrosino J."/>
            <person name="Pham C."/>
            <person name="Pham P."/>
            <person name="Pu L.-L."/>
            <person name="Puazo M."/>
            <person name="Raj R."/>
            <person name="Reid J."/>
            <person name="Rouhana J."/>
            <person name="Saada N."/>
            <person name="Shang Y."/>
            <person name="Simmons D."/>
            <person name="Thornton R."/>
            <person name="Warren J."/>
            <person name="Weissenberger G."/>
            <person name="Zhang J."/>
            <person name="Zhang L."/>
            <person name="Zhou C."/>
            <person name="Zhu D."/>
            <person name="Muzny D."/>
            <person name="Worley K."/>
            <person name="Gibbs R."/>
        </authorList>
    </citation>
    <scope>NUCLEOTIDE SEQUENCE [LARGE SCALE GENOMIC DNA]</scope>
    <source>
        <strain evidence="9 10">ATCC 33300</strain>
    </source>
</reference>
<sequence length="136" mass="15521">MNKTEWDTDQFPYNINELTESMLIILEAGGFQGGGINFDAKIRRNSTDREDLFFAHIGGMDLFARALLIADKILEKSSYLQLRKERYQSFDTGKGAEFEKGNLSLEDLRDFAAANGEPEVKSGKQEFLENLINRYI</sequence>
<evidence type="ECO:0000256" key="3">
    <source>
        <dbReference type="ARBA" id="ARBA00011958"/>
    </source>
</evidence>
<organism evidence="9 10">
    <name type="scientific">Sphingobacterium spiritivorum ATCC 33300</name>
    <dbReference type="NCBI Taxonomy" id="525372"/>
    <lineage>
        <taxon>Bacteria</taxon>
        <taxon>Pseudomonadati</taxon>
        <taxon>Bacteroidota</taxon>
        <taxon>Sphingobacteriia</taxon>
        <taxon>Sphingobacteriales</taxon>
        <taxon>Sphingobacteriaceae</taxon>
        <taxon>Sphingobacterium</taxon>
    </lineage>
</organism>
<dbReference type="GO" id="GO:0046872">
    <property type="term" value="F:metal ion binding"/>
    <property type="evidence" value="ECO:0007669"/>
    <property type="project" value="UniProtKB-KW"/>
</dbReference>
<evidence type="ECO:0000256" key="7">
    <source>
        <dbReference type="ARBA" id="ARBA00023277"/>
    </source>
</evidence>
<keyword evidence="7" id="KW-0119">Carbohydrate metabolism</keyword>
<dbReference type="PROSITE" id="PS51415">
    <property type="entry name" value="XYLOSE_ISOMERASE"/>
    <property type="match status" value="1"/>
</dbReference>
<evidence type="ECO:0000256" key="4">
    <source>
        <dbReference type="ARBA" id="ARBA00022629"/>
    </source>
</evidence>
<evidence type="ECO:0000313" key="10">
    <source>
        <dbReference type="Proteomes" id="UP000006241"/>
    </source>
</evidence>
<name>C2FZM8_SPHSI</name>
<dbReference type="SUPFAM" id="SSF51658">
    <property type="entry name" value="Xylose isomerase-like"/>
    <property type="match status" value="1"/>
</dbReference>
<dbReference type="PANTHER" id="PTHR48408">
    <property type="match status" value="1"/>
</dbReference>
<evidence type="ECO:0000256" key="5">
    <source>
        <dbReference type="ARBA" id="ARBA00022723"/>
    </source>
</evidence>
<proteinExistence type="inferred from homology"/>
<comment type="similarity">
    <text evidence="1">Belongs to the xylose isomerase family.</text>
</comment>
<dbReference type="PANTHER" id="PTHR48408:SF1">
    <property type="entry name" value="XYLOSE ISOMERASE"/>
    <property type="match status" value="1"/>
</dbReference>